<evidence type="ECO:0000256" key="1">
    <source>
        <dbReference type="SAM" id="Phobius"/>
    </source>
</evidence>
<reference evidence="3" key="1">
    <citation type="submission" date="2016-10" db="EMBL/GenBank/DDBJ databases">
        <authorList>
            <person name="Varghese N."/>
            <person name="Submissions S."/>
        </authorList>
    </citation>
    <scope>NUCLEOTIDE SEQUENCE [LARGE SCALE GENOMIC DNA]</scope>
    <source>
        <strain evidence="3">CGMCC 1.10121</strain>
    </source>
</reference>
<feature type="transmembrane region" description="Helical" evidence="1">
    <location>
        <begin position="76"/>
        <end position="95"/>
    </location>
</feature>
<feature type="transmembrane region" description="Helical" evidence="1">
    <location>
        <begin position="21"/>
        <end position="38"/>
    </location>
</feature>
<accession>A0A1H8VU21</accession>
<dbReference type="RefSeq" id="WP_089827347.1">
    <property type="nucleotide sequence ID" value="NZ_FODV01000019.1"/>
</dbReference>
<sequence length="138" mass="14339">MVTANTRTLLLGRSEKRTKQWGIGAGILLVASLLYFSAVKAVDYPTIHLALWWEGYAVLLTVLVAVQAYSNGGLVVSWLLTFAAVVGLILNYGGIGLTEDGPGILQLIGLATVGGVIAAAIVGTLGFGIGTAVRRIAE</sequence>
<dbReference type="AlphaFoldDB" id="A0A1H8VU21"/>
<keyword evidence="1" id="KW-1133">Transmembrane helix</keyword>
<proteinExistence type="predicted"/>
<keyword evidence="1" id="KW-0472">Membrane</keyword>
<gene>
    <name evidence="2" type="ORF">SAMN04487948_11978</name>
</gene>
<dbReference type="Proteomes" id="UP000199126">
    <property type="component" value="Unassembled WGS sequence"/>
</dbReference>
<feature type="transmembrane region" description="Helical" evidence="1">
    <location>
        <begin position="107"/>
        <end position="133"/>
    </location>
</feature>
<dbReference type="EMBL" id="FODV01000019">
    <property type="protein sequence ID" value="SEP18891.1"/>
    <property type="molecule type" value="Genomic_DNA"/>
</dbReference>
<feature type="transmembrane region" description="Helical" evidence="1">
    <location>
        <begin position="50"/>
        <end position="69"/>
    </location>
</feature>
<protein>
    <submittedName>
        <fullName evidence="2">Uncharacterized protein</fullName>
    </submittedName>
</protein>
<keyword evidence="1" id="KW-0812">Transmembrane</keyword>
<dbReference type="OrthoDB" id="322850at2157"/>
<organism evidence="2 3">
    <name type="scientific">Halogranum amylolyticum</name>
    <dbReference type="NCBI Taxonomy" id="660520"/>
    <lineage>
        <taxon>Archaea</taxon>
        <taxon>Methanobacteriati</taxon>
        <taxon>Methanobacteriota</taxon>
        <taxon>Stenosarchaea group</taxon>
        <taxon>Halobacteria</taxon>
        <taxon>Halobacteriales</taxon>
        <taxon>Haloferacaceae</taxon>
    </lineage>
</organism>
<evidence type="ECO:0000313" key="3">
    <source>
        <dbReference type="Proteomes" id="UP000199126"/>
    </source>
</evidence>
<name>A0A1H8VU21_9EURY</name>
<keyword evidence="3" id="KW-1185">Reference proteome</keyword>
<evidence type="ECO:0000313" key="2">
    <source>
        <dbReference type="EMBL" id="SEP18891.1"/>
    </source>
</evidence>